<comment type="caution">
    <text evidence="3">The sequence shown here is derived from an EMBL/GenBank/DDBJ whole genome shotgun (WGS) entry which is preliminary data.</text>
</comment>
<gene>
    <name evidence="3" type="ORF">BST42_16215</name>
</gene>
<dbReference type="InterPro" id="IPR000835">
    <property type="entry name" value="HTH_MarR-typ"/>
</dbReference>
<sequence length="160" mass="17151">MPGDISETLLEDLVRTSFAVTAVLNRVAADNDLSLTQLRALAILRDREPTMAQLAEYLGLERSSVSGLIDRAVRRGLAKRMTSRQDGRSVHVTLTATGQRLGEALAGTVADMLAPMTSRLTAAEQKRLADLLSGMLDPAPPVIPTPRRPRAATVPGGARR</sequence>
<evidence type="ECO:0000313" key="4">
    <source>
        <dbReference type="Proteomes" id="UP000192534"/>
    </source>
</evidence>
<keyword evidence="4" id="KW-1185">Reference proteome</keyword>
<evidence type="ECO:0000313" key="3">
    <source>
        <dbReference type="EMBL" id="ORB51714.1"/>
    </source>
</evidence>
<dbReference type="PANTHER" id="PTHR33164">
    <property type="entry name" value="TRANSCRIPTIONAL REGULATOR, MARR FAMILY"/>
    <property type="match status" value="1"/>
</dbReference>
<organism evidence="3 4">
    <name type="scientific">Mycolicibacterium rhodesiae</name>
    <name type="common">Mycobacterium rhodesiae</name>
    <dbReference type="NCBI Taxonomy" id="36814"/>
    <lineage>
        <taxon>Bacteria</taxon>
        <taxon>Bacillati</taxon>
        <taxon>Actinomycetota</taxon>
        <taxon>Actinomycetes</taxon>
        <taxon>Mycobacteriales</taxon>
        <taxon>Mycobacteriaceae</taxon>
        <taxon>Mycolicibacterium</taxon>
    </lineage>
</organism>
<protein>
    <recommendedName>
        <fullName evidence="2">HTH marR-type domain-containing protein</fullName>
    </recommendedName>
</protein>
<dbReference type="AlphaFoldDB" id="A0A1X0ISR5"/>
<dbReference type="SUPFAM" id="SSF46785">
    <property type="entry name" value="Winged helix' DNA-binding domain"/>
    <property type="match status" value="1"/>
</dbReference>
<dbReference type="Pfam" id="PF12802">
    <property type="entry name" value="MarR_2"/>
    <property type="match status" value="1"/>
</dbReference>
<dbReference type="PANTHER" id="PTHR33164:SF107">
    <property type="entry name" value="TRANSCRIPTIONAL REGULATORY PROTEIN"/>
    <property type="match status" value="1"/>
</dbReference>
<evidence type="ECO:0000259" key="2">
    <source>
        <dbReference type="PROSITE" id="PS50995"/>
    </source>
</evidence>
<feature type="domain" description="HTH marR-type" evidence="2">
    <location>
        <begin position="6"/>
        <end position="137"/>
    </location>
</feature>
<dbReference type="InterPro" id="IPR036390">
    <property type="entry name" value="WH_DNA-bd_sf"/>
</dbReference>
<name>A0A1X0ISR5_MYCRH</name>
<proteinExistence type="predicted"/>
<dbReference type="RefSeq" id="WP_083120338.1">
    <property type="nucleotide sequence ID" value="NZ_JACKUO010000017.1"/>
</dbReference>
<dbReference type="GO" id="GO:0003700">
    <property type="term" value="F:DNA-binding transcription factor activity"/>
    <property type="evidence" value="ECO:0007669"/>
    <property type="project" value="InterPro"/>
</dbReference>
<dbReference type="SMART" id="SM00347">
    <property type="entry name" value="HTH_MARR"/>
    <property type="match status" value="1"/>
</dbReference>
<dbReference type="Gene3D" id="1.10.10.10">
    <property type="entry name" value="Winged helix-like DNA-binding domain superfamily/Winged helix DNA-binding domain"/>
    <property type="match status" value="1"/>
</dbReference>
<dbReference type="PROSITE" id="PS50995">
    <property type="entry name" value="HTH_MARR_2"/>
    <property type="match status" value="1"/>
</dbReference>
<dbReference type="PRINTS" id="PR00598">
    <property type="entry name" value="HTHMARR"/>
</dbReference>
<dbReference type="InterPro" id="IPR039422">
    <property type="entry name" value="MarR/SlyA-like"/>
</dbReference>
<accession>A0A1X0ISR5</accession>
<dbReference type="InterPro" id="IPR036388">
    <property type="entry name" value="WH-like_DNA-bd_sf"/>
</dbReference>
<feature type="region of interest" description="Disordered" evidence="1">
    <location>
        <begin position="139"/>
        <end position="160"/>
    </location>
</feature>
<evidence type="ECO:0000256" key="1">
    <source>
        <dbReference type="SAM" id="MobiDB-lite"/>
    </source>
</evidence>
<reference evidence="3 4" key="1">
    <citation type="submission" date="2016-12" db="EMBL/GenBank/DDBJ databases">
        <title>The new phylogeny of genus Mycobacterium.</title>
        <authorList>
            <person name="Tortoli E."/>
            <person name="Trovato A."/>
            <person name="Cirillo D.M."/>
        </authorList>
    </citation>
    <scope>NUCLEOTIDE SEQUENCE [LARGE SCALE GENOMIC DNA]</scope>
    <source>
        <strain evidence="3 4">DSM 44223</strain>
    </source>
</reference>
<dbReference type="GO" id="GO:0006950">
    <property type="term" value="P:response to stress"/>
    <property type="evidence" value="ECO:0007669"/>
    <property type="project" value="TreeGrafter"/>
</dbReference>
<dbReference type="Proteomes" id="UP000192534">
    <property type="component" value="Unassembled WGS sequence"/>
</dbReference>
<feature type="compositionally biased region" description="Low complexity" evidence="1">
    <location>
        <begin position="151"/>
        <end position="160"/>
    </location>
</feature>
<dbReference type="EMBL" id="MVIH01000007">
    <property type="protein sequence ID" value="ORB51714.1"/>
    <property type="molecule type" value="Genomic_DNA"/>
</dbReference>